<dbReference type="GO" id="GO:0015940">
    <property type="term" value="P:pantothenate biosynthetic process"/>
    <property type="evidence" value="ECO:0007669"/>
    <property type="project" value="UniProtKB-UniPathway"/>
</dbReference>
<evidence type="ECO:0000256" key="1">
    <source>
        <dbReference type="ARBA" id="ARBA00004990"/>
    </source>
</evidence>
<dbReference type="GO" id="GO:0004592">
    <property type="term" value="F:pantoate-beta-alanine ligase activity"/>
    <property type="evidence" value="ECO:0007669"/>
    <property type="project" value="UniProtKB-EC"/>
</dbReference>
<feature type="compositionally biased region" description="Polar residues" evidence="16">
    <location>
        <begin position="452"/>
        <end position="462"/>
    </location>
</feature>
<dbReference type="InterPro" id="IPR042176">
    <property type="entry name" value="Pantoate_ligase_C"/>
</dbReference>
<keyword evidence="10" id="KW-0067">ATP-binding</keyword>
<feature type="coiled-coil region" evidence="15">
    <location>
        <begin position="90"/>
        <end position="131"/>
    </location>
</feature>
<feature type="compositionally biased region" description="Low complexity" evidence="16">
    <location>
        <begin position="216"/>
        <end position="239"/>
    </location>
</feature>
<reference evidence="17 18" key="1">
    <citation type="journal article" date="2019" name="Sci. Rep.">
        <title>Comparative genomics of chytrid fungi reveal insights into the obligate biotrophic and pathogenic lifestyle of Synchytrium endobioticum.</title>
        <authorList>
            <person name="van de Vossenberg B.T.L.H."/>
            <person name="Warris S."/>
            <person name="Nguyen H.D.T."/>
            <person name="van Gent-Pelzer M.P.E."/>
            <person name="Joly D.L."/>
            <person name="van de Geest H.C."/>
            <person name="Bonants P.J.M."/>
            <person name="Smith D.S."/>
            <person name="Levesque C.A."/>
            <person name="van der Lee T.A.J."/>
        </authorList>
    </citation>
    <scope>NUCLEOTIDE SEQUENCE [LARGE SCALE GENOMIC DNA]</scope>
    <source>
        <strain evidence="17 18">MB42</strain>
    </source>
</reference>
<keyword evidence="8" id="KW-0566">Pantothenate biosynthesis</keyword>
<dbReference type="CDD" id="cd00560">
    <property type="entry name" value="PanC"/>
    <property type="match status" value="1"/>
</dbReference>
<evidence type="ECO:0000313" key="18">
    <source>
        <dbReference type="Proteomes" id="UP000317494"/>
    </source>
</evidence>
<evidence type="ECO:0000256" key="15">
    <source>
        <dbReference type="SAM" id="Coils"/>
    </source>
</evidence>
<dbReference type="EMBL" id="QEAN01000277">
    <property type="protein sequence ID" value="TPX41274.1"/>
    <property type="molecule type" value="Genomic_DNA"/>
</dbReference>
<evidence type="ECO:0000256" key="4">
    <source>
        <dbReference type="ARBA" id="ARBA00012219"/>
    </source>
</evidence>
<evidence type="ECO:0000256" key="5">
    <source>
        <dbReference type="ARBA" id="ARBA00013807"/>
    </source>
</evidence>
<dbReference type="HAMAP" id="MF_00158">
    <property type="entry name" value="PanC"/>
    <property type="match status" value="1"/>
</dbReference>
<dbReference type="GO" id="GO:0032991">
    <property type="term" value="C:protein-containing complex"/>
    <property type="evidence" value="ECO:0007669"/>
    <property type="project" value="UniProtKB-ARBA"/>
</dbReference>
<dbReference type="EC" id="6.3.2.1" evidence="4"/>
<organism evidence="17 18">
    <name type="scientific">Synchytrium endobioticum</name>
    <dbReference type="NCBI Taxonomy" id="286115"/>
    <lineage>
        <taxon>Eukaryota</taxon>
        <taxon>Fungi</taxon>
        <taxon>Fungi incertae sedis</taxon>
        <taxon>Chytridiomycota</taxon>
        <taxon>Chytridiomycota incertae sedis</taxon>
        <taxon>Chytridiomycetes</taxon>
        <taxon>Synchytriales</taxon>
        <taxon>Synchytriaceae</taxon>
        <taxon>Synchytrium</taxon>
    </lineage>
</organism>
<keyword evidence="9" id="KW-0547">Nucleotide-binding</keyword>
<dbReference type="Gene3D" id="3.30.1300.10">
    <property type="entry name" value="Pantoate-beta-alanine ligase, C-terminal domain"/>
    <property type="match status" value="1"/>
</dbReference>
<proteinExistence type="inferred from homology"/>
<dbReference type="PANTHER" id="PTHR21299:SF1">
    <property type="entry name" value="PANTOATE--BETA-ALANINE LIGASE"/>
    <property type="match status" value="1"/>
</dbReference>
<keyword evidence="11 15" id="KW-0175">Coiled coil</keyword>
<evidence type="ECO:0000256" key="7">
    <source>
        <dbReference type="ARBA" id="ARBA00022598"/>
    </source>
</evidence>
<feature type="region of interest" description="Disordered" evidence="16">
    <location>
        <begin position="194"/>
        <end position="242"/>
    </location>
</feature>
<feature type="region of interest" description="Disordered" evidence="16">
    <location>
        <begin position="452"/>
        <end position="484"/>
    </location>
</feature>
<dbReference type="GO" id="GO:0005737">
    <property type="term" value="C:cytoplasm"/>
    <property type="evidence" value="ECO:0007669"/>
    <property type="project" value="UniProtKB-ARBA"/>
</dbReference>
<accession>A0A507CQ68</accession>
<dbReference type="InterPro" id="IPR003721">
    <property type="entry name" value="Pantoate_ligase"/>
</dbReference>
<dbReference type="NCBIfam" id="TIGR00018">
    <property type="entry name" value="panC"/>
    <property type="match status" value="1"/>
</dbReference>
<comment type="caution">
    <text evidence="17">The sequence shown here is derived from an EMBL/GenBank/DDBJ whole genome shotgun (WGS) entry which is preliminary data.</text>
</comment>
<protein>
    <recommendedName>
        <fullName evidence="5">Autophagy-related protein 14</fullName>
        <ecNumber evidence="4">6.3.2.1</ecNumber>
    </recommendedName>
    <alternativeName>
        <fullName evidence="6">Pantoate--beta-alanine ligase</fullName>
    </alternativeName>
    <alternativeName>
        <fullName evidence="13">Pantoate-activating enzyme</fullName>
    </alternativeName>
    <alternativeName>
        <fullName evidence="12">Pantothenate synthetase</fullName>
    </alternativeName>
</protein>
<name>A0A507CQ68_9FUNG</name>
<evidence type="ECO:0000256" key="13">
    <source>
        <dbReference type="ARBA" id="ARBA00032806"/>
    </source>
</evidence>
<evidence type="ECO:0000256" key="10">
    <source>
        <dbReference type="ARBA" id="ARBA00022840"/>
    </source>
</evidence>
<evidence type="ECO:0000313" key="17">
    <source>
        <dbReference type="EMBL" id="TPX41274.1"/>
    </source>
</evidence>
<dbReference type="Gene3D" id="3.40.50.620">
    <property type="entry name" value="HUPs"/>
    <property type="match status" value="1"/>
</dbReference>
<dbReference type="VEuPathDB" id="FungiDB:SeMB42_g05639"/>
<keyword evidence="18" id="KW-1185">Reference proteome</keyword>
<comment type="pathway">
    <text evidence="1">Cofactor biosynthesis; (R)-pantothenate biosynthesis; (R)-pantothenate from (R)-pantoate and beta-alanine: step 1/1.</text>
</comment>
<evidence type="ECO:0000256" key="14">
    <source>
        <dbReference type="ARBA" id="ARBA00048258"/>
    </source>
</evidence>
<dbReference type="PANTHER" id="PTHR21299">
    <property type="entry name" value="CYTIDYLATE KINASE/PANTOATE-BETA-ALANINE LIGASE"/>
    <property type="match status" value="1"/>
</dbReference>
<gene>
    <name evidence="17" type="primary">PAN6</name>
    <name evidence="17" type="ORF">SeMB42_g05639</name>
</gene>
<dbReference type="FunFam" id="3.40.50.620:FF:000013">
    <property type="entry name" value="Pantothenate synthetase"/>
    <property type="match status" value="1"/>
</dbReference>
<sequence>MRRWRRIPSALVPADLDMVVGGEQNDGSLECDVCRSAHRRFHCTECLNDKIRSQKLLSDSTGAERQRIADAISSKLVSRPPTGVAFDKLYESKQAHVECLKADIAKTRNRIQATQNQLADLRAKRDNRRQLLANAVAALESGKFRSSPKKFAETKDTKGNAHVDYESLVQCRHEIVRELVSVFKLRKVAARLPPTNDSSVTHRTSPTLNVMPHNHSTSTSLSQSTTTINSTSTSSNTLSALHGAPAASPIQPKVSSNVATAIPTRTTPEYKIVNVSFTCYGDYFLHPPERFNAALGYIIYMTIILAHYLNVVIPYELVWKGKESYVQAHHPGTSNQSPLYLNQENVEEFTVGVAMLNFDISYLCWTQGKLIPLEETPQTLRNLAECCEASKPANQLGKPSSRHRPYINPSAAAPATSYYSNGQPQQHDAFPLKISEVVKLHQRIRKEPNNSHVIRSVPSNGPSVAFGSSRGNSIKKDSRPSMNDPDGLDVAAMTMDDDFVYLSHYRLFLWSVSNPNLPNPNPVHKQRKRSKHPALSPATVVSQPIRIAARHIGTRVNPTRQATAAASITPQPYNHPTVITALTQQDEIELVKTVREYRALRNRWFREGKSIGFVPTMGALHEGHVSLAAQARRENDIVVSSIFVNPAQFAPTEDLSKYPRTLAGDLELLDGAGVDVAFVPPVDEIYPAGIVLDVESQTGSFVDVKGKSHQMEGMIRPHFFRGVATVVTKLFNIMQPTRSYFGQKDAQQCVVIKSMVRDLHIPTEIVIAPTIREHDGLAMSSRNRYLSPEERSVAPILYKALAEARSAYDRGYNARDDIILAAQRVVEAEPRVKLEYLSLANPFTLKEERHVTRTNGAILSGAVKVGKTRIIDNMLLGISVERWSSQS</sequence>
<comment type="similarity">
    <text evidence="3">Belongs to the ATG14 family.</text>
</comment>
<dbReference type="SUPFAM" id="SSF52374">
    <property type="entry name" value="Nucleotidylyl transferase"/>
    <property type="match status" value="1"/>
</dbReference>
<dbReference type="UniPathway" id="UPA00028">
    <property type="reaction ID" value="UER00005"/>
</dbReference>
<dbReference type="Pfam" id="PF10186">
    <property type="entry name" value="ATG14"/>
    <property type="match status" value="1"/>
</dbReference>
<evidence type="ECO:0000256" key="16">
    <source>
        <dbReference type="SAM" id="MobiDB-lite"/>
    </source>
</evidence>
<dbReference type="Proteomes" id="UP000317494">
    <property type="component" value="Unassembled WGS sequence"/>
</dbReference>
<dbReference type="AlphaFoldDB" id="A0A507CQ68"/>
<evidence type="ECO:0000256" key="6">
    <source>
        <dbReference type="ARBA" id="ARBA00015647"/>
    </source>
</evidence>
<dbReference type="STRING" id="286115.A0A507CQ68"/>
<evidence type="ECO:0000256" key="11">
    <source>
        <dbReference type="ARBA" id="ARBA00023054"/>
    </source>
</evidence>
<dbReference type="Pfam" id="PF02569">
    <property type="entry name" value="Pantoate_ligase"/>
    <property type="match status" value="1"/>
</dbReference>
<dbReference type="GO" id="GO:0005524">
    <property type="term" value="F:ATP binding"/>
    <property type="evidence" value="ECO:0007669"/>
    <property type="project" value="UniProtKB-KW"/>
</dbReference>
<comment type="catalytic activity">
    <reaction evidence="14">
        <text>(R)-pantoate + beta-alanine + ATP = (R)-pantothenate + AMP + diphosphate + H(+)</text>
        <dbReference type="Rhea" id="RHEA:10912"/>
        <dbReference type="ChEBI" id="CHEBI:15378"/>
        <dbReference type="ChEBI" id="CHEBI:15980"/>
        <dbReference type="ChEBI" id="CHEBI:29032"/>
        <dbReference type="ChEBI" id="CHEBI:30616"/>
        <dbReference type="ChEBI" id="CHEBI:33019"/>
        <dbReference type="ChEBI" id="CHEBI:57966"/>
        <dbReference type="ChEBI" id="CHEBI:456215"/>
        <dbReference type="EC" id="6.3.2.1"/>
    </reaction>
</comment>
<evidence type="ECO:0000256" key="8">
    <source>
        <dbReference type="ARBA" id="ARBA00022655"/>
    </source>
</evidence>
<dbReference type="InterPro" id="IPR018791">
    <property type="entry name" value="UV_resistance/autophagy_Atg14"/>
</dbReference>
<feature type="compositionally biased region" description="Polar residues" evidence="16">
    <location>
        <begin position="195"/>
        <end position="208"/>
    </location>
</feature>
<dbReference type="InterPro" id="IPR014729">
    <property type="entry name" value="Rossmann-like_a/b/a_fold"/>
</dbReference>
<evidence type="ECO:0000256" key="2">
    <source>
        <dbReference type="ARBA" id="ARBA00009256"/>
    </source>
</evidence>
<keyword evidence="7 17" id="KW-0436">Ligase</keyword>
<evidence type="ECO:0000256" key="3">
    <source>
        <dbReference type="ARBA" id="ARBA00009574"/>
    </source>
</evidence>
<comment type="similarity">
    <text evidence="2">Belongs to the pantothenate synthetase family.</text>
</comment>
<evidence type="ECO:0000256" key="9">
    <source>
        <dbReference type="ARBA" id="ARBA00022741"/>
    </source>
</evidence>
<evidence type="ECO:0000256" key="12">
    <source>
        <dbReference type="ARBA" id="ARBA00029902"/>
    </source>
</evidence>